<organism evidence="8 9">
    <name type="scientific">Terrabacter aerolatus</name>
    <dbReference type="NCBI Taxonomy" id="422442"/>
    <lineage>
        <taxon>Bacteria</taxon>
        <taxon>Bacillati</taxon>
        <taxon>Actinomycetota</taxon>
        <taxon>Actinomycetes</taxon>
        <taxon>Micrococcales</taxon>
        <taxon>Intrasporangiaceae</taxon>
        <taxon>Terrabacter</taxon>
    </lineage>
</organism>
<dbReference type="GO" id="GO:0005886">
    <property type="term" value="C:plasma membrane"/>
    <property type="evidence" value="ECO:0007669"/>
    <property type="project" value="UniProtKB-SubCell"/>
</dbReference>
<dbReference type="PANTHER" id="PTHR36115:SF6">
    <property type="entry name" value="PROLINE-RICH ANTIGEN HOMOLOG"/>
    <property type="match status" value="1"/>
</dbReference>
<evidence type="ECO:0000256" key="6">
    <source>
        <dbReference type="SAM" id="Phobius"/>
    </source>
</evidence>
<accession>A0A512CZT5</accession>
<protein>
    <recommendedName>
        <fullName evidence="7">RDD domain-containing protein</fullName>
    </recommendedName>
</protein>
<keyword evidence="3 6" id="KW-0812">Transmembrane</keyword>
<evidence type="ECO:0000313" key="9">
    <source>
        <dbReference type="Proteomes" id="UP000321534"/>
    </source>
</evidence>
<evidence type="ECO:0000313" key="8">
    <source>
        <dbReference type="EMBL" id="GEO29726.1"/>
    </source>
</evidence>
<gene>
    <name evidence="8" type="ORF">TAE01_15360</name>
</gene>
<dbReference type="RefSeq" id="WP_222594090.1">
    <property type="nucleotide sequence ID" value="NZ_BAAARO010000013.1"/>
</dbReference>
<evidence type="ECO:0000256" key="2">
    <source>
        <dbReference type="ARBA" id="ARBA00022475"/>
    </source>
</evidence>
<evidence type="ECO:0000256" key="4">
    <source>
        <dbReference type="ARBA" id="ARBA00022989"/>
    </source>
</evidence>
<comment type="subcellular location">
    <subcellularLocation>
        <location evidence="1">Cell membrane</location>
        <topology evidence="1">Multi-pass membrane protein</topology>
    </subcellularLocation>
</comment>
<dbReference type="InterPro" id="IPR010432">
    <property type="entry name" value="RDD"/>
</dbReference>
<keyword evidence="9" id="KW-1185">Reference proteome</keyword>
<proteinExistence type="predicted"/>
<comment type="caution">
    <text evidence="8">The sequence shown here is derived from an EMBL/GenBank/DDBJ whole genome shotgun (WGS) entry which is preliminary data.</text>
</comment>
<sequence>MTTSPPPGRGPVSRIVLPGPARSVQGHRAGIVTRATAGAVDLVVAFAAVGLGYAVWSGALFVLGPASFRFPDPGGLRLLVCALGVLTAYLTVAWATTGRTVGNRLLGLRVVGEGAGGVGFVRALLRALLCVAFPVLLFWVLVSAENRSLPDVLLRTSVVYDWTSSARRGAEPTTAPAPMVLPPDD</sequence>
<dbReference type="AlphaFoldDB" id="A0A512CZT5"/>
<keyword evidence="2" id="KW-1003">Cell membrane</keyword>
<feature type="transmembrane region" description="Helical" evidence="6">
    <location>
        <begin position="75"/>
        <end position="96"/>
    </location>
</feature>
<dbReference type="PANTHER" id="PTHR36115">
    <property type="entry name" value="PROLINE-RICH ANTIGEN HOMOLOG-RELATED"/>
    <property type="match status" value="1"/>
</dbReference>
<keyword evidence="4 6" id="KW-1133">Transmembrane helix</keyword>
<dbReference type="EMBL" id="BJYX01000006">
    <property type="protein sequence ID" value="GEO29726.1"/>
    <property type="molecule type" value="Genomic_DNA"/>
</dbReference>
<feature type="transmembrane region" description="Helical" evidence="6">
    <location>
        <begin position="123"/>
        <end position="142"/>
    </location>
</feature>
<evidence type="ECO:0000256" key="3">
    <source>
        <dbReference type="ARBA" id="ARBA00022692"/>
    </source>
</evidence>
<dbReference type="InterPro" id="IPR051791">
    <property type="entry name" value="Pra-immunoreactive"/>
</dbReference>
<dbReference type="Proteomes" id="UP000321534">
    <property type="component" value="Unassembled WGS sequence"/>
</dbReference>
<evidence type="ECO:0000259" key="7">
    <source>
        <dbReference type="Pfam" id="PF06271"/>
    </source>
</evidence>
<evidence type="ECO:0000256" key="1">
    <source>
        <dbReference type="ARBA" id="ARBA00004651"/>
    </source>
</evidence>
<evidence type="ECO:0000256" key="5">
    <source>
        <dbReference type="ARBA" id="ARBA00023136"/>
    </source>
</evidence>
<feature type="transmembrane region" description="Helical" evidence="6">
    <location>
        <begin position="42"/>
        <end position="63"/>
    </location>
</feature>
<reference evidence="8 9" key="1">
    <citation type="submission" date="2019-07" db="EMBL/GenBank/DDBJ databases">
        <title>Whole genome shotgun sequence of Terrabacter aerolatus NBRC 106305.</title>
        <authorList>
            <person name="Hosoyama A."/>
            <person name="Uohara A."/>
            <person name="Ohji S."/>
            <person name="Ichikawa N."/>
        </authorList>
    </citation>
    <scope>NUCLEOTIDE SEQUENCE [LARGE SCALE GENOMIC DNA]</scope>
    <source>
        <strain evidence="8 9">NBRC 106305</strain>
    </source>
</reference>
<keyword evidence="5 6" id="KW-0472">Membrane</keyword>
<dbReference type="Pfam" id="PF06271">
    <property type="entry name" value="RDD"/>
    <property type="match status" value="1"/>
</dbReference>
<name>A0A512CZT5_9MICO</name>
<feature type="domain" description="RDD" evidence="7">
    <location>
        <begin position="29"/>
        <end position="153"/>
    </location>
</feature>